<organism evidence="1 2">
    <name type="scientific">Methylophilus rhizosphaerae</name>
    <dbReference type="NCBI Taxonomy" id="492660"/>
    <lineage>
        <taxon>Bacteria</taxon>
        <taxon>Pseudomonadati</taxon>
        <taxon>Pseudomonadota</taxon>
        <taxon>Betaproteobacteria</taxon>
        <taxon>Nitrosomonadales</taxon>
        <taxon>Methylophilaceae</taxon>
        <taxon>Methylophilus</taxon>
    </lineage>
</organism>
<dbReference type="EMBL" id="FNFX01000001">
    <property type="protein sequence ID" value="SDK23679.1"/>
    <property type="molecule type" value="Genomic_DNA"/>
</dbReference>
<evidence type="ECO:0000313" key="2">
    <source>
        <dbReference type="Proteomes" id="UP000198629"/>
    </source>
</evidence>
<dbReference type="OrthoDB" id="583824at2"/>
<dbReference type="Proteomes" id="UP000198629">
    <property type="component" value="Unassembled WGS sequence"/>
</dbReference>
<keyword evidence="2" id="KW-1185">Reference proteome</keyword>
<gene>
    <name evidence="1" type="ORF">SAMN05192566_0749</name>
</gene>
<dbReference type="RefSeq" id="WP_091470134.1">
    <property type="nucleotide sequence ID" value="NZ_FNFX01000001.1"/>
</dbReference>
<accession>A0A1G9A8K7</accession>
<protein>
    <recommendedName>
        <fullName evidence="3">Zinc-ribbon domain-containing protein</fullName>
    </recommendedName>
</protein>
<dbReference type="AlphaFoldDB" id="A0A1G9A8K7"/>
<evidence type="ECO:0000313" key="1">
    <source>
        <dbReference type="EMBL" id="SDK23679.1"/>
    </source>
</evidence>
<reference evidence="2" key="1">
    <citation type="submission" date="2016-10" db="EMBL/GenBank/DDBJ databases">
        <authorList>
            <person name="Varghese N."/>
            <person name="Submissions S."/>
        </authorList>
    </citation>
    <scope>NUCLEOTIDE SEQUENCE [LARGE SCALE GENOMIC DNA]</scope>
    <source>
        <strain evidence="2">CBMB127</strain>
    </source>
</reference>
<sequence>MSNVKITDKEQKFQSAIESVKKKSDVITWSLLAKELNISRQRFFISYNEFIKEERIKKKAETLAKLSEILKQKNITLISTSYETLKSKLELKCPNPSHPTYFFTATSIKHGSFSCPCCPKPKVGRPKKDGMAIAKAIAKKKGGVCLSTTYVNNYTNMLWHCGNEYHSTWLAPLQNVHNLNSWCPECARSKN</sequence>
<proteinExistence type="predicted"/>
<evidence type="ECO:0008006" key="3">
    <source>
        <dbReference type="Google" id="ProtNLM"/>
    </source>
</evidence>
<name>A0A1G9A8K7_9PROT</name>
<dbReference type="STRING" id="492660.SAMN05192566_0749"/>